<dbReference type="Gene3D" id="3.90.470.20">
    <property type="entry name" value="4'-phosphopantetheinyl transferase domain"/>
    <property type="match status" value="2"/>
</dbReference>
<evidence type="ECO:0000256" key="1">
    <source>
        <dbReference type="ARBA" id="ARBA00010990"/>
    </source>
</evidence>
<dbReference type="KEGG" id="pfer:IRI77_27165"/>
<accession>A0A7S7NMN6</accession>
<gene>
    <name evidence="5" type="ORF">IRI77_27165</name>
</gene>
<organism evidence="5 6">
    <name type="scientific">Paludibaculum fermentans</name>
    <dbReference type="NCBI Taxonomy" id="1473598"/>
    <lineage>
        <taxon>Bacteria</taxon>
        <taxon>Pseudomonadati</taxon>
        <taxon>Acidobacteriota</taxon>
        <taxon>Terriglobia</taxon>
        <taxon>Bryobacterales</taxon>
        <taxon>Bryobacteraceae</taxon>
        <taxon>Paludibaculum</taxon>
    </lineage>
</organism>
<feature type="domain" description="4'-phosphopantetheinyl transferase N-terminal" evidence="4">
    <location>
        <begin position="37"/>
        <end position="117"/>
    </location>
</feature>
<dbReference type="PANTHER" id="PTHR12215">
    <property type="entry name" value="PHOSPHOPANTETHEINE TRANSFERASE"/>
    <property type="match status" value="1"/>
</dbReference>
<dbReference type="InterPro" id="IPR037143">
    <property type="entry name" value="4-PPantetheinyl_Trfase_dom_sf"/>
</dbReference>
<feature type="domain" description="4'-phosphopantetheinyl transferase" evidence="3">
    <location>
        <begin position="125"/>
        <end position="224"/>
    </location>
</feature>
<dbReference type="SUPFAM" id="SSF56214">
    <property type="entry name" value="4'-phosphopantetheinyl transferase"/>
    <property type="match status" value="2"/>
</dbReference>
<keyword evidence="2 5" id="KW-0808">Transferase</keyword>
<protein>
    <submittedName>
        <fullName evidence="5">4'-phosphopantetheinyl transferase superfamily protein</fullName>
    </submittedName>
</protein>
<dbReference type="EMBL" id="CP063849">
    <property type="protein sequence ID" value="QOY86456.1"/>
    <property type="molecule type" value="Genomic_DNA"/>
</dbReference>
<dbReference type="GO" id="GO:0005829">
    <property type="term" value="C:cytosol"/>
    <property type="evidence" value="ECO:0007669"/>
    <property type="project" value="TreeGrafter"/>
</dbReference>
<proteinExistence type="inferred from homology"/>
<dbReference type="PANTHER" id="PTHR12215:SF10">
    <property type="entry name" value="L-AMINOADIPATE-SEMIALDEHYDE DEHYDROGENASE-PHOSPHOPANTETHEINYL TRANSFERASE"/>
    <property type="match status" value="1"/>
</dbReference>
<evidence type="ECO:0000256" key="2">
    <source>
        <dbReference type="ARBA" id="ARBA00022679"/>
    </source>
</evidence>
<evidence type="ECO:0000259" key="4">
    <source>
        <dbReference type="Pfam" id="PF22624"/>
    </source>
</evidence>
<name>A0A7S7NMN6_PALFE</name>
<dbReference type="InterPro" id="IPR008278">
    <property type="entry name" value="4-PPantetheinyl_Trfase_dom"/>
</dbReference>
<evidence type="ECO:0000313" key="6">
    <source>
        <dbReference type="Proteomes" id="UP000593892"/>
    </source>
</evidence>
<dbReference type="Pfam" id="PF01648">
    <property type="entry name" value="ACPS"/>
    <property type="match status" value="1"/>
</dbReference>
<dbReference type="AlphaFoldDB" id="A0A7S7NMN6"/>
<dbReference type="InterPro" id="IPR050559">
    <property type="entry name" value="P-Pant_transferase_sf"/>
</dbReference>
<evidence type="ECO:0000259" key="3">
    <source>
        <dbReference type="Pfam" id="PF01648"/>
    </source>
</evidence>
<evidence type="ECO:0000313" key="5">
    <source>
        <dbReference type="EMBL" id="QOY86456.1"/>
    </source>
</evidence>
<dbReference type="Proteomes" id="UP000593892">
    <property type="component" value="Chromosome"/>
</dbReference>
<dbReference type="GO" id="GO:0019878">
    <property type="term" value="P:lysine biosynthetic process via aminoadipic acid"/>
    <property type="evidence" value="ECO:0007669"/>
    <property type="project" value="TreeGrafter"/>
</dbReference>
<reference evidence="5 6" key="1">
    <citation type="submission" date="2020-10" db="EMBL/GenBank/DDBJ databases">
        <title>Complete genome sequence of Paludibaculum fermentans P105T, a facultatively anaerobic acidobacterium capable of dissimilatory Fe(III) reduction.</title>
        <authorList>
            <person name="Dedysh S.N."/>
            <person name="Beletsky A.V."/>
            <person name="Kulichevskaya I.S."/>
            <person name="Mardanov A.V."/>
            <person name="Ravin N.V."/>
        </authorList>
    </citation>
    <scope>NUCLEOTIDE SEQUENCE [LARGE SCALE GENOMIC DNA]</scope>
    <source>
        <strain evidence="5 6">P105</strain>
    </source>
</reference>
<dbReference type="GO" id="GO:0000287">
    <property type="term" value="F:magnesium ion binding"/>
    <property type="evidence" value="ECO:0007669"/>
    <property type="project" value="InterPro"/>
</dbReference>
<dbReference type="Pfam" id="PF22624">
    <property type="entry name" value="AASDHPPT_N"/>
    <property type="match status" value="1"/>
</dbReference>
<dbReference type="RefSeq" id="WP_194448125.1">
    <property type="nucleotide sequence ID" value="NZ_CP063849.1"/>
</dbReference>
<comment type="similarity">
    <text evidence="1">Belongs to the P-Pant transferase superfamily. Gsp/Sfp/HetI/AcpT family.</text>
</comment>
<dbReference type="InterPro" id="IPR055066">
    <property type="entry name" value="AASDHPPT_N"/>
</dbReference>
<sequence length="233" mass="26811">MVRRSWTLVRSLCHRGGVLRLVKPEDVRDADVLERFRASLSDDEQARISKFIFEKDRHVRLVARGSLRQALSDHAGGVPPSEFRFRYNEFGKPFIEQPAHLAGVGFNLSHCDGLIAILIADGSEVGIDVERIRPMADLLGVAHRFFAPPEVEVLRQAPEPDRLERFFRYWTLKESYLKSRGIGLSLGLDRFWFELDPGIRIRFSDGFHDDPARWTFHQQRIDPHHWLATAVAS</sequence>
<keyword evidence="6" id="KW-1185">Reference proteome</keyword>
<dbReference type="GO" id="GO:0008897">
    <property type="term" value="F:holo-[acyl-carrier-protein] synthase activity"/>
    <property type="evidence" value="ECO:0007669"/>
    <property type="project" value="InterPro"/>
</dbReference>